<dbReference type="GeneID" id="98176548"/>
<feature type="region of interest" description="Disordered" evidence="1">
    <location>
        <begin position="27"/>
        <end position="52"/>
    </location>
</feature>
<reference evidence="2 3" key="1">
    <citation type="submission" date="2024-09" db="EMBL/GenBank/DDBJ databases">
        <title>Itraconazole resistance in Madurella fahalii resulting from another homologue of gene encoding cytochrome P450 14-alpha sterol demethylase (CYP51).</title>
        <authorList>
            <person name="Yoshioka I."/>
            <person name="Fahal A.H."/>
            <person name="Kaneko S."/>
            <person name="Yaguchi T."/>
        </authorList>
    </citation>
    <scope>NUCLEOTIDE SEQUENCE [LARGE SCALE GENOMIC DNA]</scope>
    <source>
        <strain evidence="2 3">IFM 68171</strain>
    </source>
</reference>
<gene>
    <name evidence="2" type="ORF">MFIFM68171_05805</name>
</gene>
<proteinExistence type="predicted"/>
<evidence type="ECO:0000313" key="3">
    <source>
        <dbReference type="Proteomes" id="UP001628179"/>
    </source>
</evidence>
<accession>A0ABQ0GD28</accession>
<comment type="caution">
    <text evidence="2">The sequence shown here is derived from an EMBL/GenBank/DDBJ whole genome shotgun (WGS) entry which is preliminary data.</text>
</comment>
<organism evidence="2 3">
    <name type="scientific">Madurella fahalii</name>
    <dbReference type="NCBI Taxonomy" id="1157608"/>
    <lineage>
        <taxon>Eukaryota</taxon>
        <taxon>Fungi</taxon>
        <taxon>Dikarya</taxon>
        <taxon>Ascomycota</taxon>
        <taxon>Pezizomycotina</taxon>
        <taxon>Sordariomycetes</taxon>
        <taxon>Sordariomycetidae</taxon>
        <taxon>Sordariales</taxon>
        <taxon>Sordariales incertae sedis</taxon>
        <taxon>Madurella</taxon>
    </lineage>
</organism>
<dbReference type="EMBL" id="BAAFSV010000003">
    <property type="protein sequence ID" value="GAB1315595.1"/>
    <property type="molecule type" value="Genomic_DNA"/>
</dbReference>
<sequence length="114" mass="12933">MKPWLPKSAYRPSLVKDLRERLRKRVRKKAKGAKASLKGAVKESDSQKRLEEDRRLADLPAKVNASLLTITTAFRSSEYLLKNSTILDSGATIHVCNQISRFNNFRIVAGEQHL</sequence>
<protein>
    <submittedName>
        <fullName evidence="2">Uncharacterized protein</fullName>
    </submittedName>
</protein>
<name>A0ABQ0GD28_9PEZI</name>
<keyword evidence="3" id="KW-1185">Reference proteome</keyword>
<dbReference type="Proteomes" id="UP001628179">
    <property type="component" value="Unassembled WGS sequence"/>
</dbReference>
<evidence type="ECO:0000256" key="1">
    <source>
        <dbReference type="SAM" id="MobiDB-lite"/>
    </source>
</evidence>
<dbReference type="RefSeq" id="XP_070917326.1">
    <property type="nucleotide sequence ID" value="XM_071061225.1"/>
</dbReference>
<feature type="compositionally biased region" description="Basic and acidic residues" evidence="1">
    <location>
        <begin position="40"/>
        <end position="52"/>
    </location>
</feature>
<evidence type="ECO:0000313" key="2">
    <source>
        <dbReference type="EMBL" id="GAB1315595.1"/>
    </source>
</evidence>